<dbReference type="InterPro" id="IPR023375">
    <property type="entry name" value="ADC_dom_sf"/>
</dbReference>
<evidence type="ECO:0000313" key="2">
    <source>
        <dbReference type="Proteomes" id="UP000471126"/>
    </source>
</evidence>
<organism evidence="1 2">
    <name type="scientific">Geodermatophilus normandii</name>
    <dbReference type="NCBI Taxonomy" id="1137989"/>
    <lineage>
        <taxon>Bacteria</taxon>
        <taxon>Bacillati</taxon>
        <taxon>Actinomycetota</taxon>
        <taxon>Actinomycetes</taxon>
        <taxon>Geodermatophilales</taxon>
        <taxon>Geodermatophilaceae</taxon>
        <taxon>Geodermatophilus</taxon>
    </lineage>
</organism>
<protein>
    <submittedName>
        <fullName evidence="1">DUF2071 domain-containing protein</fullName>
    </submittedName>
</protein>
<proteinExistence type="predicted"/>
<accession>A0A6P0GAJ2</accession>
<dbReference type="Pfam" id="PF09844">
    <property type="entry name" value="DUF2071"/>
    <property type="match status" value="1"/>
</dbReference>
<dbReference type="SUPFAM" id="SSF160104">
    <property type="entry name" value="Acetoacetate decarboxylase-like"/>
    <property type="match status" value="1"/>
</dbReference>
<gene>
    <name evidence="1" type="ORF">GCU54_04145</name>
</gene>
<dbReference type="InterPro" id="IPR018644">
    <property type="entry name" value="DUF2071"/>
</dbReference>
<dbReference type="Gene3D" id="2.40.400.10">
    <property type="entry name" value="Acetoacetate decarboxylase-like"/>
    <property type="match status" value="1"/>
</dbReference>
<comment type="caution">
    <text evidence="1">The sequence shown here is derived from an EMBL/GenBank/DDBJ whole genome shotgun (WGS) entry which is preliminary data.</text>
</comment>
<dbReference type="PANTHER" id="PTHR39186">
    <property type="entry name" value="DUF2071 FAMILY PROTEIN"/>
    <property type="match status" value="1"/>
</dbReference>
<name>A0A6P0GAJ2_9ACTN</name>
<dbReference type="PANTHER" id="PTHR39186:SF1">
    <property type="entry name" value="DUF2071 DOMAIN-CONTAINING PROTEIN"/>
    <property type="match status" value="1"/>
</dbReference>
<evidence type="ECO:0000313" key="1">
    <source>
        <dbReference type="EMBL" id="NEM05212.1"/>
    </source>
</evidence>
<dbReference type="AlphaFoldDB" id="A0A6P0GAJ2"/>
<dbReference type="EMBL" id="JAAGWE010000008">
    <property type="protein sequence ID" value="NEM05212.1"/>
    <property type="molecule type" value="Genomic_DNA"/>
</dbReference>
<dbReference type="Proteomes" id="UP000471126">
    <property type="component" value="Unassembled WGS sequence"/>
</dbReference>
<sequence length="261" mass="29103">MWPTSPRPAARRQRHWDAGVVDVEEVTDTAPRPAGRTLFSQGWRDVAFVHWALDPALVAPLLPPGTRPDTTPDGHTWAGLVPFRMRRIGVLGSPGLPWVGSFLETNVRLYSVDEEGRRGVVFRSLDADRLLPVLVARAAGLPYLWSRMRFDRDGDLLTYTSRRRWPGPRGAGGRVELRVGPRLTDPGPVERFLTGRWGLHQTALGRTRYWPNEHPAWPLHRAELMTWDGDLLAAAGLPGVEGPPDSVLFSPGVDVRFGPRL</sequence>
<reference evidence="1 2" key="1">
    <citation type="submission" date="2019-12" db="EMBL/GenBank/DDBJ databases">
        <title>WGS of CPCC 203550 I12A-02606.</title>
        <authorList>
            <person name="Jiang Z."/>
        </authorList>
    </citation>
    <scope>NUCLEOTIDE SEQUENCE [LARGE SCALE GENOMIC DNA]</scope>
    <source>
        <strain evidence="1 2">I12A-02606</strain>
    </source>
</reference>